<dbReference type="InterPro" id="IPR036374">
    <property type="entry name" value="OxRdtase_Mopterin-bd_sf"/>
</dbReference>
<dbReference type="AlphaFoldDB" id="A0A6L8VKD3"/>
<dbReference type="InterPro" id="IPR000572">
    <property type="entry name" value="OxRdtase_Mopterin-bd_dom"/>
</dbReference>
<evidence type="ECO:0000313" key="3">
    <source>
        <dbReference type="Proteomes" id="UP000477083"/>
    </source>
</evidence>
<dbReference type="OrthoDB" id="9778777at2"/>
<dbReference type="PANTHER" id="PTHR43032:SF4">
    <property type="entry name" value="OXIDOREDUCTASE MOLYBDOPTERIN-BINDING DOMAIN-CONTAINING PROTEIN"/>
    <property type="match status" value="1"/>
</dbReference>
<dbReference type="Proteomes" id="UP000477083">
    <property type="component" value="Unassembled WGS sequence"/>
</dbReference>
<comment type="caution">
    <text evidence="2">The sequence shown here is derived from an EMBL/GenBank/DDBJ whole genome shotgun (WGS) entry which is preliminary data.</text>
</comment>
<dbReference type="CDD" id="cd02109">
    <property type="entry name" value="arch_bact_SO_family_Moco"/>
    <property type="match status" value="1"/>
</dbReference>
<organism evidence="2 3">
    <name type="scientific">Frigidibacter albus</name>
    <dbReference type="NCBI Taxonomy" id="1465486"/>
    <lineage>
        <taxon>Bacteria</taxon>
        <taxon>Pseudomonadati</taxon>
        <taxon>Pseudomonadota</taxon>
        <taxon>Alphaproteobacteria</taxon>
        <taxon>Rhodobacterales</taxon>
        <taxon>Paracoccaceae</taxon>
        <taxon>Frigidibacter</taxon>
    </lineage>
</organism>
<dbReference type="RefSeq" id="WP_161348216.1">
    <property type="nucleotide sequence ID" value="NZ_BMGW01000012.1"/>
</dbReference>
<dbReference type="EMBL" id="WWNR01000012">
    <property type="protein sequence ID" value="MZQ90835.1"/>
    <property type="molecule type" value="Genomic_DNA"/>
</dbReference>
<evidence type="ECO:0000259" key="1">
    <source>
        <dbReference type="Pfam" id="PF00174"/>
    </source>
</evidence>
<sequence>MQDDLPEDSKLTRTKRAWAGAGKFLTGRAARPEAERLPPGQHLVTDWPVLDLGVEPEVPLATWQLRVGGFAASPLTLTWEQFTALTQHTRRSDIHCVTTWSRYDNDWQGVPVRALLDLVQPLPMAAFVLLTSHDGYTTNLPLEDFASEDAMLATHWQGQPLTRAHGGPMRLVVPHLYFWKSAKWLKGIELIGADRAGFWERNGYHMYGDPWREQRYSDD</sequence>
<proteinExistence type="predicted"/>
<keyword evidence="3" id="KW-1185">Reference proteome</keyword>
<dbReference type="PANTHER" id="PTHR43032">
    <property type="entry name" value="PROTEIN-METHIONINE-SULFOXIDE REDUCTASE"/>
    <property type="match status" value="1"/>
</dbReference>
<accession>A0A6L8VKD3</accession>
<protein>
    <submittedName>
        <fullName evidence="2">Molybdopterin-dependent oxidoreductase</fullName>
    </submittedName>
</protein>
<dbReference type="SUPFAM" id="SSF56524">
    <property type="entry name" value="Oxidoreductase molybdopterin-binding domain"/>
    <property type="match status" value="1"/>
</dbReference>
<evidence type="ECO:0000313" key="2">
    <source>
        <dbReference type="EMBL" id="MZQ90835.1"/>
    </source>
</evidence>
<feature type="domain" description="Oxidoreductase molybdopterin-binding" evidence="1">
    <location>
        <begin position="57"/>
        <end position="199"/>
    </location>
</feature>
<name>A0A6L8VKD3_9RHOB</name>
<dbReference type="Pfam" id="PF00174">
    <property type="entry name" value="Oxidored_molyb"/>
    <property type="match status" value="1"/>
</dbReference>
<reference evidence="2 3" key="1">
    <citation type="submission" date="2020-01" db="EMBL/GenBank/DDBJ databases">
        <title>Frigidibacter albus SP32T (=CGMCC 1.13995T).</title>
        <authorList>
            <person name="Liao X."/>
        </authorList>
    </citation>
    <scope>NUCLEOTIDE SEQUENCE [LARGE SCALE GENOMIC DNA]</scope>
    <source>
        <strain evidence="2 3">SP32</strain>
    </source>
</reference>
<gene>
    <name evidence="2" type="ORF">GS660_17210</name>
</gene>
<dbReference type="Gene3D" id="3.90.420.10">
    <property type="entry name" value="Oxidoreductase, molybdopterin-binding domain"/>
    <property type="match status" value="1"/>
</dbReference>